<evidence type="ECO:0000313" key="2">
    <source>
        <dbReference type="Proteomes" id="UP000050301"/>
    </source>
</evidence>
<dbReference type="InParanoid" id="A0A0Q0WIR8"/>
<dbReference type="GO" id="GO:0003676">
    <property type="term" value="F:nucleic acid binding"/>
    <property type="evidence" value="ECO:0007669"/>
    <property type="project" value="InterPro"/>
</dbReference>
<evidence type="ECO:0008006" key="3">
    <source>
        <dbReference type="Google" id="ProtNLM"/>
    </source>
</evidence>
<evidence type="ECO:0000313" key="1">
    <source>
        <dbReference type="EMBL" id="KQB35504.1"/>
    </source>
</evidence>
<dbReference type="AlphaFoldDB" id="A0A0Q0WIR8"/>
<keyword evidence="2" id="KW-1185">Reference proteome</keyword>
<comment type="caution">
    <text evidence="1">The sequence shown here is derived from an EMBL/GenBank/DDBJ whole genome shotgun (WGS) entry which is preliminary data.</text>
</comment>
<dbReference type="Gene3D" id="3.30.420.10">
    <property type="entry name" value="Ribonuclease H-like superfamily/Ribonuclease H"/>
    <property type="match status" value="1"/>
</dbReference>
<sequence length="87" mass="10271">MDDNNIKHILAGTDHPQTNGKLERLNYTIKSLKPYFTTWDEVVYYYNYKRSHMSLCIDERPGVTPSMAYEEKGVSYMKSNKFIKELI</sequence>
<proteinExistence type="predicted"/>
<gene>
    <name evidence="1" type="ORF">AOG55_06530</name>
</gene>
<organism evidence="1 2">
    <name type="scientific">Acidiplasma cupricumulans</name>
    <dbReference type="NCBI Taxonomy" id="312540"/>
    <lineage>
        <taxon>Archaea</taxon>
        <taxon>Methanobacteriati</taxon>
        <taxon>Thermoplasmatota</taxon>
        <taxon>Thermoplasmata</taxon>
        <taxon>Thermoplasmatales</taxon>
        <taxon>Ferroplasmaceae</taxon>
        <taxon>Acidiplasma</taxon>
    </lineage>
</organism>
<reference evidence="1 2" key="1">
    <citation type="submission" date="2015-09" db="EMBL/GenBank/DDBJ databases">
        <title>Heavy metals and arsenic resistance mechanisms in polyextremophilic archaea of the family Ferroplasmaceae.</title>
        <authorList>
            <person name="Bulaev A.G."/>
            <person name="Kanygina A.V."/>
        </authorList>
    </citation>
    <scope>NUCLEOTIDE SEQUENCE [LARGE SCALE GENOMIC DNA]</scope>
    <source>
        <strain evidence="1 2">BH2</strain>
    </source>
</reference>
<dbReference type="SUPFAM" id="SSF53098">
    <property type="entry name" value="Ribonuclease H-like"/>
    <property type="match status" value="1"/>
</dbReference>
<name>A0A0Q0WIR8_9ARCH</name>
<dbReference type="EMBL" id="LKBH01000126">
    <property type="protein sequence ID" value="KQB35504.1"/>
    <property type="molecule type" value="Genomic_DNA"/>
</dbReference>
<protein>
    <recommendedName>
        <fullName evidence="3">Integrase catalytic domain-containing protein</fullName>
    </recommendedName>
</protein>
<dbReference type="InterPro" id="IPR036397">
    <property type="entry name" value="RNaseH_sf"/>
</dbReference>
<dbReference type="InterPro" id="IPR012337">
    <property type="entry name" value="RNaseH-like_sf"/>
</dbReference>
<accession>A0A0Q0WIR8</accession>
<dbReference type="Proteomes" id="UP000050301">
    <property type="component" value="Unassembled WGS sequence"/>
</dbReference>